<feature type="active site" description="Proton acceptor" evidence="6">
    <location>
        <position position="61"/>
    </location>
</feature>
<evidence type="ECO:0000256" key="6">
    <source>
        <dbReference type="HAMAP-Rule" id="MF_00361"/>
    </source>
</evidence>
<feature type="region of interest" description="Disordered" evidence="7">
    <location>
        <begin position="1"/>
        <end position="20"/>
    </location>
</feature>
<dbReference type="EC" id="2.7.1.23" evidence="6"/>
<keyword evidence="6" id="KW-0963">Cytoplasm</keyword>
<comment type="catalytic activity">
    <reaction evidence="5 6">
        <text>NAD(+) + ATP = ADP + NADP(+) + H(+)</text>
        <dbReference type="Rhea" id="RHEA:18629"/>
        <dbReference type="ChEBI" id="CHEBI:15378"/>
        <dbReference type="ChEBI" id="CHEBI:30616"/>
        <dbReference type="ChEBI" id="CHEBI:57540"/>
        <dbReference type="ChEBI" id="CHEBI:58349"/>
        <dbReference type="ChEBI" id="CHEBI:456216"/>
        <dbReference type="EC" id="2.7.1.23"/>
    </reaction>
</comment>
<keyword evidence="9" id="KW-1185">Reference proteome</keyword>
<protein>
    <recommendedName>
        <fullName evidence="6">NAD kinase</fullName>
        <ecNumber evidence="6">2.7.1.23</ecNumber>
    </recommendedName>
    <alternativeName>
        <fullName evidence="6">ATP-dependent NAD kinase</fullName>
    </alternativeName>
</protein>
<accession>A0A7H1NPH6</accession>
<comment type="caution">
    <text evidence="6">Lacks conserved residue(s) required for the propagation of feature annotation.</text>
</comment>
<evidence type="ECO:0000256" key="1">
    <source>
        <dbReference type="ARBA" id="ARBA00022679"/>
    </source>
</evidence>
<proteinExistence type="inferred from homology"/>
<dbReference type="EMBL" id="CP060244">
    <property type="protein sequence ID" value="QNT77686.1"/>
    <property type="molecule type" value="Genomic_DNA"/>
</dbReference>
<feature type="compositionally biased region" description="Polar residues" evidence="7">
    <location>
        <begin position="1"/>
        <end position="10"/>
    </location>
</feature>
<gene>
    <name evidence="6 8" type="primary">nadK</name>
    <name evidence="8" type="ORF">JGUZn3_04360</name>
</gene>
<dbReference type="Gene3D" id="3.40.50.10330">
    <property type="entry name" value="Probable inorganic polyphosphate/atp-NAD kinase, domain 1"/>
    <property type="match status" value="1"/>
</dbReference>
<dbReference type="GO" id="GO:0046872">
    <property type="term" value="F:metal ion binding"/>
    <property type="evidence" value="ECO:0007669"/>
    <property type="project" value="UniProtKB-UniRule"/>
</dbReference>
<evidence type="ECO:0000256" key="7">
    <source>
        <dbReference type="SAM" id="MobiDB-lite"/>
    </source>
</evidence>
<dbReference type="PANTHER" id="PTHR20275:SF0">
    <property type="entry name" value="NAD KINASE"/>
    <property type="match status" value="1"/>
</dbReference>
<dbReference type="InterPro" id="IPR002504">
    <property type="entry name" value="NADK"/>
</dbReference>
<dbReference type="HAMAP" id="MF_00361">
    <property type="entry name" value="NAD_kinase"/>
    <property type="match status" value="1"/>
</dbReference>
<dbReference type="GO" id="GO:0006741">
    <property type="term" value="P:NADP+ biosynthetic process"/>
    <property type="evidence" value="ECO:0007669"/>
    <property type="project" value="UniProtKB-UniRule"/>
</dbReference>
<dbReference type="Pfam" id="PF20143">
    <property type="entry name" value="NAD_kinase_C"/>
    <property type="match status" value="1"/>
</dbReference>
<dbReference type="GO" id="GO:0019674">
    <property type="term" value="P:NAD+ metabolic process"/>
    <property type="evidence" value="ECO:0007669"/>
    <property type="project" value="InterPro"/>
</dbReference>
<dbReference type="KEGG" id="ebla:JGUZn3_04360"/>
<comment type="similarity">
    <text evidence="6">Belongs to the NAD kinase family.</text>
</comment>
<keyword evidence="3 6" id="KW-0521">NADP</keyword>
<evidence type="ECO:0000256" key="4">
    <source>
        <dbReference type="ARBA" id="ARBA00023027"/>
    </source>
</evidence>
<keyword evidence="6" id="KW-0067">ATP-binding</keyword>
<dbReference type="InterPro" id="IPR017438">
    <property type="entry name" value="ATP-NAD_kinase_N"/>
</dbReference>
<reference evidence="8 9" key="1">
    <citation type="submission" date="2020-08" db="EMBL/GenBank/DDBJ databases">
        <title>Complete genome sequence of Entomobacter blattae G55GP.</title>
        <authorList>
            <person name="Poehlein A."/>
            <person name="Guzman J."/>
            <person name="Daniel R."/>
            <person name="Vilcinskas A."/>
        </authorList>
    </citation>
    <scope>NUCLEOTIDE SEQUENCE [LARGE SCALE GENOMIC DNA]</scope>
    <source>
        <strain evidence="8 9">G55GP</strain>
    </source>
</reference>
<evidence type="ECO:0000256" key="3">
    <source>
        <dbReference type="ARBA" id="ARBA00022857"/>
    </source>
</evidence>
<keyword evidence="4 6" id="KW-0520">NAD</keyword>
<comment type="subcellular location">
    <subcellularLocation>
        <location evidence="6">Cytoplasm</location>
    </subcellularLocation>
</comment>
<evidence type="ECO:0000256" key="5">
    <source>
        <dbReference type="ARBA" id="ARBA00047925"/>
    </source>
</evidence>
<dbReference type="GO" id="GO:0005737">
    <property type="term" value="C:cytoplasm"/>
    <property type="evidence" value="ECO:0007669"/>
    <property type="project" value="UniProtKB-SubCell"/>
</dbReference>
<dbReference type="NCBIfam" id="NF003406">
    <property type="entry name" value="PRK04761.1"/>
    <property type="match status" value="1"/>
</dbReference>
<sequence>MDPTLSSAPQPLSRKPKTPPTRLAFVAAPTPLAQQYRKKFTALYGNFAPEEAEVIISIGGDGFMLETLHKNFFLSLPVYGVNSGSVGFLMNPPFFENLPQRLVNSQESFLHPLRMYAVSASGTVEEALALNDVYLFRQTRQTAKIKITVDNTVRLEELVADGVLIATPAGSTAYNLSSHGPIVPLSAELLPLTPISAFRPRRWRGALLPSSSDVEFTVLEPEKRPVAAVADFTEIRNVVTVGVKEDKSAYISVLFDQNHSLAERIIAEQFTV</sequence>
<dbReference type="PANTHER" id="PTHR20275">
    <property type="entry name" value="NAD KINASE"/>
    <property type="match status" value="1"/>
</dbReference>
<keyword evidence="2 6" id="KW-0418">Kinase</keyword>
<feature type="binding site" evidence="6">
    <location>
        <begin position="131"/>
        <end position="132"/>
    </location>
    <ligand>
        <name>NAD(+)</name>
        <dbReference type="ChEBI" id="CHEBI:57540"/>
    </ligand>
</feature>
<dbReference type="GO" id="GO:0005524">
    <property type="term" value="F:ATP binding"/>
    <property type="evidence" value="ECO:0007669"/>
    <property type="project" value="UniProtKB-KW"/>
</dbReference>
<feature type="binding site" evidence="6">
    <location>
        <position position="161"/>
    </location>
    <ligand>
        <name>NAD(+)</name>
        <dbReference type="ChEBI" id="CHEBI:57540"/>
    </ligand>
</feature>
<dbReference type="RefSeq" id="WP_203414119.1">
    <property type="nucleotide sequence ID" value="NZ_CP060244.1"/>
</dbReference>
<comment type="function">
    <text evidence="6">Involved in the regulation of the intracellular balance of NAD and NADP, and is a key enzyme in the biosynthesis of NADP. Catalyzes specifically the phosphorylation on 2'-hydroxyl of the adenosine moiety of NAD to yield NADP.</text>
</comment>
<evidence type="ECO:0000313" key="8">
    <source>
        <dbReference type="EMBL" id="QNT77686.1"/>
    </source>
</evidence>
<organism evidence="8 9">
    <name type="scientific">Entomobacter blattae</name>
    <dbReference type="NCBI Taxonomy" id="2762277"/>
    <lineage>
        <taxon>Bacteria</taxon>
        <taxon>Pseudomonadati</taxon>
        <taxon>Pseudomonadota</taxon>
        <taxon>Alphaproteobacteria</taxon>
        <taxon>Acetobacterales</taxon>
        <taxon>Acetobacteraceae</taxon>
        <taxon>Entomobacter</taxon>
    </lineage>
</organism>
<keyword evidence="1 6" id="KW-0808">Transferase</keyword>
<dbReference type="AlphaFoldDB" id="A0A7H1NPH6"/>
<dbReference type="Gene3D" id="2.60.200.30">
    <property type="entry name" value="Probable inorganic polyphosphate/atp-NAD kinase, domain 2"/>
    <property type="match status" value="1"/>
</dbReference>
<evidence type="ECO:0000256" key="2">
    <source>
        <dbReference type="ARBA" id="ARBA00022777"/>
    </source>
</evidence>
<dbReference type="Proteomes" id="UP000516349">
    <property type="component" value="Chromosome"/>
</dbReference>
<dbReference type="GO" id="GO:0003951">
    <property type="term" value="F:NAD+ kinase activity"/>
    <property type="evidence" value="ECO:0007669"/>
    <property type="project" value="UniProtKB-UniRule"/>
</dbReference>
<keyword evidence="6" id="KW-0547">Nucleotide-binding</keyword>
<dbReference type="SUPFAM" id="SSF111331">
    <property type="entry name" value="NAD kinase/diacylglycerol kinase-like"/>
    <property type="match status" value="1"/>
</dbReference>
<feature type="binding site" evidence="6">
    <location>
        <position position="169"/>
    </location>
    <ligand>
        <name>NAD(+)</name>
        <dbReference type="ChEBI" id="CHEBI:57540"/>
    </ligand>
</feature>
<dbReference type="InterPro" id="IPR017437">
    <property type="entry name" value="ATP-NAD_kinase_PpnK-typ_C"/>
</dbReference>
<dbReference type="Pfam" id="PF01513">
    <property type="entry name" value="NAD_kinase"/>
    <property type="match status" value="1"/>
</dbReference>
<feature type="binding site" evidence="6">
    <location>
        <begin position="172"/>
        <end position="177"/>
    </location>
    <ligand>
        <name>NAD(+)</name>
        <dbReference type="ChEBI" id="CHEBI:57540"/>
    </ligand>
</feature>
<feature type="binding site" evidence="6">
    <location>
        <begin position="61"/>
        <end position="62"/>
    </location>
    <ligand>
        <name>NAD(+)</name>
        <dbReference type="ChEBI" id="CHEBI:57540"/>
    </ligand>
</feature>
<name>A0A7H1NPH6_9PROT</name>
<comment type="cofactor">
    <cofactor evidence="6">
        <name>a divalent metal cation</name>
        <dbReference type="ChEBI" id="CHEBI:60240"/>
    </cofactor>
</comment>
<dbReference type="GO" id="GO:0051287">
    <property type="term" value="F:NAD binding"/>
    <property type="evidence" value="ECO:0007669"/>
    <property type="project" value="UniProtKB-ARBA"/>
</dbReference>
<dbReference type="InterPro" id="IPR016064">
    <property type="entry name" value="NAD/diacylglycerol_kinase_sf"/>
</dbReference>
<evidence type="ECO:0000313" key="9">
    <source>
        <dbReference type="Proteomes" id="UP000516349"/>
    </source>
</evidence>